<accession>A0A0F5QMZ4</accession>
<dbReference type="PANTHER" id="PTHR35841:SF1">
    <property type="entry name" value="PHOSPHONATES-BINDING PERIPLASMIC PROTEIN"/>
    <property type="match status" value="1"/>
</dbReference>
<dbReference type="GO" id="GO:0043190">
    <property type="term" value="C:ATP-binding cassette (ABC) transporter complex"/>
    <property type="evidence" value="ECO:0007669"/>
    <property type="project" value="InterPro"/>
</dbReference>
<dbReference type="GO" id="GO:0055085">
    <property type="term" value="P:transmembrane transport"/>
    <property type="evidence" value="ECO:0007669"/>
    <property type="project" value="InterPro"/>
</dbReference>
<comment type="similarity">
    <text evidence="1">Belongs to the phosphate/phosphite/phosphonate binding protein family.</text>
</comment>
<evidence type="ECO:0000256" key="1">
    <source>
        <dbReference type="ARBA" id="ARBA00007162"/>
    </source>
</evidence>
<protein>
    <submittedName>
        <fullName evidence="4">Phosphonate ABC transporter substrate-binding protein</fullName>
    </submittedName>
</protein>
<dbReference type="Gene3D" id="3.40.190.10">
    <property type="entry name" value="Periplasmic binding protein-like II"/>
    <property type="match status" value="2"/>
</dbReference>
<evidence type="ECO:0000313" key="4">
    <source>
        <dbReference type="EMBL" id="KKC41429.1"/>
    </source>
</evidence>
<feature type="chain" id="PRO_5002494742" evidence="3">
    <location>
        <begin position="23"/>
        <end position="302"/>
    </location>
</feature>
<feature type="signal peptide" evidence="3">
    <location>
        <begin position="1"/>
        <end position="22"/>
    </location>
</feature>
<dbReference type="PANTHER" id="PTHR35841">
    <property type="entry name" value="PHOSPHONATES-BINDING PERIPLASMIC PROTEIN"/>
    <property type="match status" value="1"/>
</dbReference>
<dbReference type="GO" id="GO:0015716">
    <property type="term" value="P:organic phosphonate transport"/>
    <property type="evidence" value="ECO:0007669"/>
    <property type="project" value="InterPro"/>
</dbReference>
<dbReference type="NCBIfam" id="TIGR01098">
    <property type="entry name" value="3A0109s03R"/>
    <property type="match status" value="1"/>
</dbReference>
<evidence type="ECO:0000256" key="2">
    <source>
        <dbReference type="ARBA" id="ARBA00022729"/>
    </source>
</evidence>
<dbReference type="RefSeq" id="WP_046137803.1">
    <property type="nucleotide sequence ID" value="NZ_LANJ01000001.1"/>
</dbReference>
<comment type="caution">
    <text evidence="4">The sequence shown here is derived from an EMBL/GenBank/DDBJ whole genome shotgun (WGS) entry which is preliminary data.</text>
</comment>
<dbReference type="STRING" id="1293439.WH87_00275"/>
<name>A0A0F5QMZ4_9HYPH</name>
<evidence type="ECO:0000313" key="5">
    <source>
        <dbReference type="Proteomes" id="UP000033411"/>
    </source>
</evidence>
<sequence>MSAIRKILLASVALTMSTAAFAQDANVLRIGLDGGENEADQIRRSECVAEPLKAATGVSEVQFFPSPDYNGIIQGLLGGTIDIAIMGASSYAKIYIADPNAVDPVLTTKQADGSTGYHTIMVARADSGITDLASTKGKKLGFADPDSTSGYLVPNVALPTDIGAPIAEFYSETGFGGGHENLVLGVLDGTWDVGTTFGSGQGEFSEGYTSGNLRIMVDKGLLDMDDLVEVWQSPIIPNGPLMVSNKLSPELKAKVTEFFVGLPKADFECFDSFTAGGYVDFVPAGQALYQTIIDARKSIIGG</sequence>
<dbReference type="SUPFAM" id="SSF53850">
    <property type="entry name" value="Periplasmic binding protein-like II"/>
    <property type="match status" value="1"/>
</dbReference>
<dbReference type="InterPro" id="IPR005770">
    <property type="entry name" value="PhnD"/>
</dbReference>
<dbReference type="InterPro" id="IPR017797">
    <property type="entry name" value="Phosphnate-bd"/>
</dbReference>
<dbReference type="EMBL" id="LANJ01000001">
    <property type="protein sequence ID" value="KKC41429.1"/>
    <property type="molecule type" value="Genomic_DNA"/>
</dbReference>
<gene>
    <name evidence="4" type="ORF">WH87_00275</name>
</gene>
<dbReference type="CDD" id="cd01071">
    <property type="entry name" value="PBP2_PhnD_like"/>
    <property type="match status" value="1"/>
</dbReference>
<dbReference type="OrthoDB" id="9802896at2"/>
<reference evidence="4 5" key="1">
    <citation type="submission" date="2015-03" db="EMBL/GenBank/DDBJ databases">
        <authorList>
            <person name="Lepp D."/>
            <person name="Hassan Y.I."/>
            <person name="Li X.-Z."/>
            <person name="Zhou T."/>
        </authorList>
    </citation>
    <scope>NUCLEOTIDE SEQUENCE [LARGE SCALE GENOMIC DNA]</scope>
    <source>
        <strain evidence="4 5">E84</strain>
    </source>
</reference>
<evidence type="ECO:0000256" key="3">
    <source>
        <dbReference type="SAM" id="SignalP"/>
    </source>
</evidence>
<organism evidence="4 5">
    <name type="scientific">Devosia epidermidihirudinis</name>
    <dbReference type="NCBI Taxonomy" id="1293439"/>
    <lineage>
        <taxon>Bacteria</taxon>
        <taxon>Pseudomonadati</taxon>
        <taxon>Pseudomonadota</taxon>
        <taxon>Alphaproteobacteria</taxon>
        <taxon>Hyphomicrobiales</taxon>
        <taxon>Devosiaceae</taxon>
        <taxon>Devosia</taxon>
    </lineage>
</organism>
<dbReference type="NCBIfam" id="TIGR03431">
    <property type="entry name" value="PhnD"/>
    <property type="match status" value="1"/>
</dbReference>
<dbReference type="AlphaFoldDB" id="A0A0F5QMZ4"/>
<dbReference type="PATRIC" id="fig|1293439.3.peg.60"/>
<dbReference type="Pfam" id="PF12974">
    <property type="entry name" value="Phosphonate-bd"/>
    <property type="match status" value="1"/>
</dbReference>
<proteinExistence type="inferred from homology"/>
<dbReference type="Proteomes" id="UP000033411">
    <property type="component" value="Unassembled WGS sequence"/>
</dbReference>
<keyword evidence="5" id="KW-1185">Reference proteome</keyword>
<keyword evidence="2 3" id="KW-0732">Signal</keyword>